<dbReference type="SUPFAM" id="SSF52799">
    <property type="entry name" value="(Phosphotyrosine protein) phosphatases II"/>
    <property type="match status" value="1"/>
</dbReference>
<dbReference type="PROSITE" id="PS50056">
    <property type="entry name" value="TYR_PHOSPHATASE_2"/>
    <property type="match status" value="1"/>
</dbReference>
<keyword evidence="1" id="KW-1133">Transmembrane helix</keyword>
<feature type="domain" description="Tyrosine-protein phosphatase" evidence="2">
    <location>
        <begin position="281"/>
        <end position="526"/>
    </location>
</feature>
<dbReference type="PANTHER" id="PTHR19134">
    <property type="entry name" value="RECEPTOR-TYPE TYROSINE-PROTEIN PHOSPHATASE"/>
    <property type="match status" value="1"/>
</dbReference>
<keyword evidence="7" id="KW-1185">Reference proteome</keyword>
<evidence type="ECO:0000259" key="3">
    <source>
        <dbReference type="PROSITE" id="PS50056"/>
    </source>
</evidence>
<dbReference type="Gene3D" id="3.90.190.10">
    <property type="entry name" value="Protein tyrosine phosphatase superfamily"/>
    <property type="match status" value="1"/>
</dbReference>
<proteinExistence type="predicted"/>
<dbReference type="EMBL" id="CAJNOH010000295">
    <property type="protein sequence ID" value="CAF0988779.1"/>
    <property type="molecule type" value="Genomic_DNA"/>
</dbReference>
<dbReference type="Pfam" id="PF00102">
    <property type="entry name" value="Y_phosphatase"/>
    <property type="match status" value="1"/>
</dbReference>
<dbReference type="InterPro" id="IPR000242">
    <property type="entry name" value="PTP_cat"/>
</dbReference>
<name>A0A814G4F4_9BILA</name>
<feature type="domain" description="Tyrosine specific protein phosphatases" evidence="3">
    <location>
        <begin position="437"/>
        <end position="517"/>
    </location>
</feature>
<dbReference type="InterPro" id="IPR050348">
    <property type="entry name" value="Protein-Tyr_Phosphatase"/>
</dbReference>
<dbReference type="PROSITE" id="PS00383">
    <property type="entry name" value="TYR_PHOSPHATASE_1"/>
    <property type="match status" value="1"/>
</dbReference>
<organism evidence="4 6">
    <name type="scientific">Rotaria sordida</name>
    <dbReference type="NCBI Taxonomy" id="392033"/>
    <lineage>
        <taxon>Eukaryota</taxon>
        <taxon>Metazoa</taxon>
        <taxon>Spiralia</taxon>
        <taxon>Gnathifera</taxon>
        <taxon>Rotifera</taxon>
        <taxon>Eurotatoria</taxon>
        <taxon>Bdelloidea</taxon>
        <taxon>Philodinida</taxon>
        <taxon>Philodinidae</taxon>
        <taxon>Rotaria</taxon>
    </lineage>
</organism>
<keyword evidence="1" id="KW-0812">Transmembrane</keyword>
<evidence type="ECO:0000313" key="7">
    <source>
        <dbReference type="Proteomes" id="UP000663870"/>
    </source>
</evidence>
<dbReference type="Proteomes" id="UP000663854">
    <property type="component" value="Unassembled WGS sequence"/>
</dbReference>
<dbReference type="PANTHER" id="PTHR19134:SF449">
    <property type="entry name" value="TYROSINE-PROTEIN PHOSPHATASE 1"/>
    <property type="match status" value="1"/>
</dbReference>
<gene>
    <name evidence="5" type="ORF">JXQ802_LOCUS17380</name>
    <name evidence="4" type="ORF">PYM288_LOCUS14001</name>
</gene>
<sequence length="622" mass="73226">MQSTLRFDLSKTIIILIHINETLTGPLQNSAKLRSAVRFDFTFYFVFTAPPRPTDYEIQTKIIPKDNDDESITEQHVIEIDLSLFSNEYGIVSDYVIYVRQDQNNFQTDPDFVGTYDEALKNSSMDYLAKISTVQIHNNKVRIIIGEETWCSQNYNPFIPCNGKLKSNRIYKLSSIAWIAVFPILALLIPSIVVMIWKRQELKRYCFKKQKKEDNTLKTVYLQPLALISLYENNFQEIKPKPLIQYINLTDEDKTIINNEFQDFKNLAPDSNQSIPSSPFDRYEDIPSRGPWKETAVHLTDIHRKHDYINANEIRGANSLKQYIACQSPLKSTCEDFWDMIIQYSIKKIVMLNELERENSQDPSSTSQCYPYIPMNKNETLDFNRIKIKVNNIEYYLDNQLEIRRLFVEKNNKQYNIVHFFFTDWPKYGIINCRTLIDLTEIVNQYDEESINLSSPIVVHCSSGTGRTGTYIAVDIITHLLDQSNQQLKTMKLDVMGIVNQLKHDRAKMVQTEQQYLLIHHYVEEYLRKTNRLDLIIKESNNYETIADRLPKLRERRYIDLSESKDNSKIDSSSIIDHVKNEDMNKNISERIENEQEFIDEHEYDYVQQHYDYLDARQSIQK</sequence>
<feature type="transmembrane region" description="Helical" evidence="1">
    <location>
        <begin position="176"/>
        <end position="197"/>
    </location>
</feature>
<dbReference type="CDD" id="cd00047">
    <property type="entry name" value="PTPc"/>
    <property type="match status" value="1"/>
</dbReference>
<comment type="caution">
    <text evidence="4">The sequence shown here is derived from an EMBL/GenBank/DDBJ whole genome shotgun (WGS) entry which is preliminary data.</text>
</comment>
<dbReference type="PRINTS" id="PR00700">
    <property type="entry name" value="PRTYPHPHTASE"/>
</dbReference>
<dbReference type="InterPro" id="IPR003595">
    <property type="entry name" value="Tyr_Pase_cat"/>
</dbReference>
<dbReference type="InterPro" id="IPR029021">
    <property type="entry name" value="Prot-tyrosine_phosphatase-like"/>
</dbReference>
<dbReference type="InterPro" id="IPR000387">
    <property type="entry name" value="Tyr_Pase_dom"/>
</dbReference>
<evidence type="ECO:0000256" key="1">
    <source>
        <dbReference type="SAM" id="Phobius"/>
    </source>
</evidence>
<dbReference type="SMART" id="SM00194">
    <property type="entry name" value="PTPc"/>
    <property type="match status" value="1"/>
</dbReference>
<dbReference type="InterPro" id="IPR016130">
    <property type="entry name" value="Tyr_Pase_AS"/>
</dbReference>
<evidence type="ECO:0000259" key="2">
    <source>
        <dbReference type="PROSITE" id="PS50055"/>
    </source>
</evidence>
<reference evidence="4" key="1">
    <citation type="submission" date="2021-02" db="EMBL/GenBank/DDBJ databases">
        <authorList>
            <person name="Nowell W R."/>
        </authorList>
    </citation>
    <scope>NUCLEOTIDE SEQUENCE</scope>
</reference>
<dbReference type="AlphaFoldDB" id="A0A814G4F4"/>
<keyword evidence="1" id="KW-0472">Membrane</keyword>
<evidence type="ECO:0000313" key="5">
    <source>
        <dbReference type="EMBL" id="CAF1065092.1"/>
    </source>
</evidence>
<protein>
    <recommendedName>
        <fullName evidence="8">Protein tyrosine phosphatase</fullName>
    </recommendedName>
</protein>
<accession>A0A814G4F4</accession>
<dbReference type="Proteomes" id="UP000663870">
    <property type="component" value="Unassembled WGS sequence"/>
</dbReference>
<dbReference type="SMART" id="SM00404">
    <property type="entry name" value="PTPc_motif"/>
    <property type="match status" value="1"/>
</dbReference>
<dbReference type="PROSITE" id="PS50055">
    <property type="entry name" value="TYR_PHOSPHATASE_PTP"/>
    <property type="match status" value="1"/>
</dbReference>
<evidence type="ECO:0000313" key="4">
    <source>
        <dbReference type="EMBL" id="CAF0988779.1"/>
    </source>
</evidence>
<dbReference type="GO" id="GO:0004725">
    <property type="term" value="F:protein tyrosine phosphatase activity"/>
    <property type="evidence" value="ECO:0007669"/>
    <property type="project" value="InterPro"/>
</dbReference>
<dbReference type="EMBL" id="CAJNOL010000439">
    <property type="protein sequence ID" value="CAF1065092.1"/>
    <property type="molecule type" value="Genomic_DNA"/>
</dbReference>
<evidence type="ECO:0000313" key="6">
    <source>
        <dbReference type="Proteomes" id="UP000663854"/>
    </source>
</evidence>
<evidence type="ECO:0008006" key="8">
    <source>
        <dbReference type="Google" id="ProtNLM"/>
    </source>
</evidence>